<dbReference type="Proteomes" id="UP000317155">
    <property type="component" value="Unassembled WGS sequence"/>
</dbReference>
<dbReference type="PROSITE" id="PS51379">
    <property type="entry name" value="4FE4S_FER_2"/>
    <property type="match status" value="1"/>
</dbReference>
<feature type="domain" description="4Fe-4S ferredoxin-type" evidence="1">
    <location>
        <begin position="202"/>
        <end position="237"/>
    </location>
</feature>
<accession>A0A550JIY7</accession>
<keyword evidence="3" id="KW-1185">Reference proteome</keyword>
<reference evidence="2 3" key="1">
    <citation type="submission" date="2019-07" db="EMBL/GenBank/DDBJ databases">
        <title>Insights of Desulfuromonas acetexigens electromicrobiology.</title>
        <authorList>
            <person name="Katuri K."/>
            <person name="Sapireddy V."/>
            <person name="Shaw D.R."/>
            <person name="Saikaly P."/>
        </authorList>
    </citation>
    <scope>NUCLEOTIDE SEQUENCE [LARGE SCALE GENOMIC DNA]</scope>
    <source>
        <strain evidence="2 3">2873</strain>
    </source>
</reference>
<dbReference type="PANTHER" id="PTHR42827:SF1">
    <property type="entry name" value="IRON-SULFUR CLUSTER-BINDING PROTEIN"/>
    <property type="match status" value="1"/>
</dbReference>
<organism evidence="2 3">
    <name type="scientific">Trichloromonas acetexigens</name>
    <dbReference type="NCBI Taxonomy" id="38815"/>
    <lineage>
        <taxon>Bacteria</taxon>
        <taxon>Pseudomonadati</taxon>
        <taxon>Thermodesulfobacteriota</taxon>
        <taxon>Desulfuromonadia</taxon>
        <taxon>Desulfuromonadales</taxon>
        <taxon>Trichloromonadaceae</taxon>
        <taxon>Trichloromonas</taxon>
    </lineage>
</organism>
<dbReference type="InterPro" id="IPR017896">
    <property type="entry name" value="4Fe4S_Fe-S-bd"/>
</dbReference>
<sequence>MGLPKLIVETLERFCAESPANSLSGDGGEAVWGMPLVGFSRGDDLLYARIKADIGAFLWTPAEAFALAFPEEPIAAGELSVVGWILPQTAATRADQRAAVELPAERWSRSRLYGEIFNERLRAHLVESLAARGIQATAPALLADFAYRQSPRFGLASNWSERHVAHIAGLGTFGLSDGLITPLGKAMRCGSVVVRAQLPVTARPYVGHQDWCLYYAKGTCGVCARRCPVGAIDERGHDKVKCHAYIREVTAVHARVLLGAQVTPCGLCQVGIPCEERIPPGLAGG</sequence>
<evidence type="ECO:0000313" key="2">
    <source>
        <dbReference type="EMBL" id="TRO83161.1"/>
    </source>
</evidence>
<evidence type="ECO:0000259" key="1">
    <source>
        <dbReference type="PROSITE" id="PS51379"/>
    </source>
</evidence>
<protein>
    <submittedName>
        <fullName evidence="2">4Fe-4S ferredoxin</fullName>
    </submittedName>
</protein>
<dbReference type="PANTHER" id="PTHR42827">
    <property type="entry name" value="IRON-SULFUR CLUSTER-BINDING PROTEIN-RELATED"/>
    <property type="match status" value="1"/>
</dbReference>
<evidence type="ECO:0000313" key="3">
    <source>
        <dbReference type="Proteomes" id="UP000317155"/>
    </source>
</evidence>
<gene>
    <name evidence="2" type="ORF">FL622_03505</name>
</gene>
<comment type="caution">
    <text evidence="2">The sequence shown here is derived from an EMBL/GenBank/DDBJ whole genome shotgun (WGS) entry which is preliminary data.</text>
</comment>
<dbReference type="AlphaFoldDB" id="A0A550JIY7"/>
<name>A0A550JIY7_9BACT</name>
<dbReference type="EMBL" id="VJVV01000002">
    <property type="protein sequence ID" value="TRO83161.1"/>
    <property type="molecule type" value="Genomic_DNA"/>
</dbReference>
<dbReference type="RefSeq" id="WP_092055733.1">
    <property type="nucleotide sequence ID" value="NZ_FOJJ01000012.1"/>
</dbReference>
<proteinExistence type="predicted"/>
<dbReference type="OrthoDB" id="9784571at2"/>